<accession>A0ABW3CHN1</accession>
<gene>
    <name evidence="1" type="ORF">ACFQ07_12505</name>
</gene>
<comment type="caution">
    <text evidence="1">The sequence shown here is derived from an EMBL/GenBank/DDBJ whole genome shotgun (WGS) entry which is preliminary data.</text>
</comment>
<evidence type="ECO:0000313" key="2">
    <source>
        <dbReference type="Proteomes" id="UP001597083"/>
    </source>
</evidence>
<dbReference type="SUPFAM" id="SSF53474">
    <property type="entry name" value="alpha/beta-Hydrolases"/>
    <property type="match status" value="1"/>
</dbReference>
<dbReference type="Proteomes" id="UP001597083">
    <property type="component" value="Unassembled WGS sequence"/>
</dbReference>
<evidence type="ECO:0000313" key="1">
    <source>
        <dbReference type="EMBL" id="MFD0853052.1"/>
    </source>
</evidence>
<dbReference type="InterPro" id="IPR029058">
    <property type="entry name" value="AB_hydrolase_fold"/>
</dbReference>
<dbReference type="Gene3D" id="3.40.50.1820">
    <property type="entry name" value="alpha/beta hydrolase"/>
    <property type="match status" value="1"/>
</dbReference>
<sequence>MTRPHDTDQPTRVLELAVSGPVEYRLEERGPRTVLVLHGGHMRAGLPLGEETFAEAGHTILAPSRPGYGRTP</sequence>
<feature type="non-terminal residue" evidence="1">
    <location>
        <position position="72"/>
    </location>
</feature>
<dbReference type="EMBL" id="JBHTIR010001844">
    <property type="protein sequence ID" value="MFD0853052.1"/>
    <property type="molecule type" value="Genomic_DNA"/>
</dbReference>
<proteinExistence type="predicted"/>
<keyword evidence="2" id="KW-1185">Reference proteome</keyword>
<evidence type="ECO:0008006" key="3">
    <source>
        <dbReference type="Google" id="ProtNLM"/>
    </source>
</evidence>
<name>A0ABW3CHN1_9ACTN</name>
<reference evidence="2" key="1">
    <citation type="journal article" date="2019" name="Int. J. Syst. Evol. Microbiol.">
        <title>The Global Catalogue of Microorganisms (GCM) 10K type strain sequencing project: providing services to taxonomists for standard genome sequencing and annotation.</title>
        <authorList>
            <consortium name="The Broad Institute Genomics Platform"/>
            <consortium name="The Broad Institute Genome Sequencing Center for Infectious Disease"/>
            <person name="Wu L."/>
            <person name="Ma J."/>
        </authorList>
    </citation>
    <scope>NUCLEOTIDE SEQUENCE [LARGE SCALE GENOMIC DNA]</scope>
    <source>
        <strain evidence="2">JCM 31696</strain>
    </source>
</reference>
<protein>
    <recommendedName>
        <fullName evidence="3">Alpha/beta hydrolase</fullName>
    </recommendedName>
</protein>
<organism evidence="1 2">
    <name type="scientific">Actinomadura adrarensis</name>
    <dbReference type="NCBI Taxonomy" id="1819600"/>
    <lineage>
        <taxon>Bacteria</taxon>
        <taxon>Bacillati</taxon>
        <taxon>Actinomycetota</taxon>
        <taxon>Actinomycetes</taxon>
        <taxon>Streptosporangiales</taxon>
        <taxon>Thermomonosporaceae</taxon>
        <taxon>Actinomadura</taxon>
    </lineage>
</organism>